<protein>
    <submittedName>
        <fullName evidence="1">Uncharacterized protein</fullName>
    </submittedName>
</protein>
<comment type="caution">
    <text evidence="1">The sequence shown here is derived from an EMBL/GenBank/DDBJ whole genome shotgun (WGS) entry which is preliminary data.</text>
</comment>
<evidence type="ECO:0000313" key="2">
    <source>
        <dbReference type="Proteomes" id="UP001162164"/>
    </source>
</evidence>
<evidence type="ECO:0000313" key="1">
    <source>
        <dbReference type="EMBL" id="KAJ8953305.1"/>
    </source>
</evidence>
<accession>A0ABQ9IR70</accession>
<organism evidence="1 2">
    <name type="scientific">Molorchus minor</name>
    <dbReference type="NCBI Taxonomy" id="1323400"/>
    <lineage>
        <taxon>Eukaryota</taxon>
        <taxon>Metazoa</taxon>
        <taxon>Ecdysozoa</taxon>
        <taxon>Arthropoda</taxon>
        <taxon>Hexapoda</taxon>
        <taxon>Insecta</taxon>
        <taxon>Pterygota</taxon>
        <taxon>Neoptera</taxon>
        <taxon>Endopterygota</taxon>
        <taxon>Coleoptera</taxon>
        <taxon>Polyphaga</taxon>
        <taxon>Cucujiformia</taxon>
        <taxon>Chrysomeloidea</taxon>
        <taxon>Cerambycidae</taxon>
        <taxon>Lamiinae</taxon>
        <taxon>Monochamini</taxon>
        <taxon>Molorchus</taxon>
    </lineage>
</organism>
<sequence length="97" mass="11022">MFKAVTFESYKPKPKKSTIEAVRLLAITHKMNLIHEVIKFGAVASIHRKRAGVIYSLSWVQSPKKQVPKLPKFCKLEKEKAIEETSIKAAVSTTRKK</sequence>
<proteinExistence type="predicted"/>
<dbReference type="EMBL" id="JAPWTJ010003671">
    <property type="protein sequence ID" value="KAJ8953305.1"/>
    <property type="molecule type" value="Genomic_DNA"/>
</dbReference>
<dbReference type="Proteomes" id="UP001162164">
    <property type="component" value="Unassembled WGS sequence"/>
</dbReference>
<gene>
    <name evidence="1" type="ORF">NQ317_016569</name>
</gene>
<name>A0ABQ9IR70_9CUCU</name>
<keyword evidence="2" id="KW-1185">Reference proteome</keyword>
<reference evidence="1" key="1">
    <citation type="journal article" date="2023" name="Insect Mol. Biol.">
        <title>Genome sequencing provides insights into the evolution of gene families encoding plant cell wall-degrading enzymes in longhorned beetles.</title>
        <authorList>
            <person name="Shin N.R."/>
            <person name="Okamura Y."/>
            <person name="Kirsch R."/>
            <person name="Pauchet Y."/>
        </authorList>
    </citation>
    <scope>NUCLEOTIDE SEQUENCE</scope>
    <source>
        <strain evidence="1">MMC_N1</strain>
    </source>
</reference>